<dbReference type="InterPro" id="IPR002464">
    <property type="entry name" value="DNA/RNA_helicase_DEAH_CS"/>
</dbReference>
<evidence type="ECO:0000256" key="1">
    <source>
        <dbReference type="ARBA" id="ARBA00012552"/>
    </source>
</evidence>
<dbReference type="Proteomes" id="UP001408356">
    <property type="component" value="Unassembled WGS sequence"/>
</dbReference>
<protein>
    <recommendedName>
        <fullName evidence="1">RNA helicase</fullName>
        <ecNumber evidence="1">3.6.4.13</ecNumber>
    </recommendedName>
</protein>
<accession>A0ABR2VF48</accession>
<organism evidence="8 9">
    <name type="scientific">Seiridium unicorne</name>
    <dbReference type="NCBI Taxonomy" id="138068"/>
    <lineage>
        <taxon>Eukaryota</taxon>
        <taxon>Fungi</taxon>
        <taxon>Dikarya</taxon>
        <taxon>Ascomycota</taxon>
        <taxon>Pezizomycotina</taxon>
        <taxon>Sordariomycetes</taxon>
        <taxon>Xylariomycetidae</taxon>
        <taxon>Amphisphaeriales</taxon>
        <taxon>Sporocadaceae</taxon>
        <taxon>Seiridium</taxon>
    </lineage>
</organism>
<gene>
    <name evidence="8" type="ORF">SUNI508_12924</name>
</gene>
<dbReference type="PANTHER" id="PTHR18934">
    <property type="entry name" value="ATP-DEPENDENT RNA HELICASE"/>
    <property type="match status" value="1"/>
</dbReference>
<dbReference type="GO" id="GO:0004386">
    <property type="term" value="F:helicase activity"/>
    <property type="evidence" value="ECO:0007669"/>
    <property type="project" value="UniProtKB-KW"/>
</dbReference>
<keyword evidence="5" id="KW-0508">mRNA splicing</keyword>
<name>A0ABR2VF48_9PEZI</name>
<dbReference type="Gene3D" id="3.40.50.300">
    <property type="entry name" value="P-loop containing nucleotide triphosphate hydrolases"/>
    <property type="match status" value="1"/>
</dbReference>
<keyword evidence="4 8" id="KW-0347">Helicase</keyword>
<feature type="domain" description="Helicase ATP-binding" evidence="7">
    <location>
        <begin position="49"/>
        <end position="164"/>
    </location>
</feature>
<evidence type="ECO:0000256" key="6">
    <source>
        <dbReference type="ARBA" id="ARBA00047984"/>
    </source>
</evidence>
<dbReference type="PROSITE" id="PS51192">
    <property type="entry name" value="HELICASE_ATP_BIND_1"/>
    <property type="match status" value="1"/>
</dbReference>
<dbReference type="EMBL" id="JARVKF010000014">
    <property type="protein sequence ID" value="KAK9425540.1"/>
    <property type="molecule type" value="Genomic_DNA"/>
</dbReference>
<dbReference type="PANTHER" id="PTHR18934:SF109">
    <property type="entry name" value="ATP-DEPENDENT RNA HELICASE DHX15 HOMOLOG"/>
    <property type="match status" value="1"/>
</dbReference>
<dbReference type="InterPro" id="IPR027417">
    <property type="entry name" value="P-loop_NTPase"/>
</dbReference>
<evidence type="ECO:0000313" key="8">
    <source>
        <dbReference type="EMBL" id="KAK9425540.1"/>
    </source>
</evidence>
<dbReference type="InterPro" id="IPR014001">
    <property type="entry name" value="Helicase_ATP-bd"/>
</dbReference>
<dbReference type="EC" id="3.6.4.13" evidence="1"/>
<keyword evidence="2" id="KW-0507">mRNA processing</keyword>
<dbReference type="SUPFAM" id="SSF52540">
    <property type="entry name" value="P-loop containing nucleoside triphosphate hydrolases"/>
    <property type="match status" value="1"/>
</dbReference>
<reference evidence="8 9" key="1">
    <citation type="journal article" date="2024" name="J. Plant Pathol.">
        <title>Sequence and assembly of the genome of Seiridium unicorne, isolate CBS 538.82, causal agent of cypress canker disease.</title>
        <authorList>
            <person name="Scali E."/>
            <person name="Rocca G.D."/>
            <person name="Danti R."/>
            <person name="Garbelotto M."/>
            <person name="Barberini S."/>
            <person name="Baroncelli R."/>
            <person name="Emiliani G."/>
        </authorList>
    </citation>
    <scope>NUCLEOTIDE SEQUENCE [LARGE SCALE GENOMIC DNA]</scope>
    <source>
        <strain evidence="8 9">BM-138-508</strain>
    </source>
</reference>
<evidence type="ECO:0000259" key="7">
    <source>
        <dbReference type="PROSITE" id="PS51192"/>
    </source>
</evidence>
<evidence type="ECO:0000313" key="9">
    <source>
        <dbReference type="Proteomes" id="UP001408356"/>
    </source>
</evidence>
<comment type="caution">
    <text evidence="8">The sequence shown here is derived from an EMBL/GenBank/DDBJ whole genome shotgun (WGS) entry which is preliminary data.</text>
</comment>
<evidence type="ECO:0000256" key="4">
    <source>
        <dbReference type="ARBA" id="ARBA00022806"/>
    </source>
</evidence>
<keyword evidence="4 8" id="KW-0547">Nucleotide-binding</keyword>
<dbReference type="Pfam" id="PF13245">
    <property type="entry name" value="AAA_19"/>
    <property type="match status" value="1"/>
</dbReference>
<comment type="catalytic activity">
    <reaction evidence="6">
        <text>ATP + H2O = ADP + phosphate + H(+)</text>
        <dbReference type="Rhea" id="RHEA:13065"/>
        <dbReference type="ChEBI" id="CHEBI:15377"/>
        <dbReference type="ChEBI" id="CHEBI:15378"/>
        <dbReference type="ChEBI" id="CHEBI:30616"/>
        <dbReference type="ChEBI" id="CHEBI:43474"/>
        <dbReference type="ChEBI" id="CHEBI:456216"/>
        <dbReference type="EC" id="3.6.4.13"/>
    </reaction>
</comment>
<keyword evidence="3" id="KW-0378">Hydrolase</keyword>
<dbReference type="CDD" id="cd17917">
    <property type="entry name" value="DEXHc_RHA-like"/>
    <property type="match status" value="1"/>
</dbReference>
<evidence type="ECO:0000256" key="2">
    <source>
        <dbReference type="ARBA" id="ARBA00022664"/>
    </source>
</evidence>
<evidence type="ECO:0000256" key="3">
    <source>
        <dbReference type="ARBA" id="ARBA00022801"/>
    </source>
</evidence>
<keyword evidence="4 8" id="KW-0067">ATP-binding</keyword>
<dbReference type="PROSITE" id="PS00690">
    <property type="entry name" value="DEAH_ATP_HELICASE"/>
    <property type="match status" value="1"/>
</dbReference>
<evidence type="ECO:0000256" key="5">
    <source>
        <dbReference type="ARBA" id="ARBA00023187"/>
    </source>
</evidence>
<keyword evidence="9" id="KW-1185">Reference proteome</keyword>
<proteinExistence type="predicted"/>
<sequence>MLWSRRSHGSPIRIGAPASGWDYQSTEWQAIHSRLSTAASGYQRRQEFLALFRNNQLMVVIGGTGSGKTTQIPQFILADNLGGKLIIACTQPRRIADSSMATRVTQEADVELGDIVGFGTRFKKMASDRTRIRFLTDGLLVAESSQDRDFTRYSYIIVDEAHER</sequence>